<feature type="compositionally biased region" description="Pro residues" evidence="6">
    <location>
        <begin position="475"/>
        <end position="511"/>
    </location>
</feature>
<dbReference type="PANTHER" id="PTHR15348:SF0">
    <property type="entry name" value="PROTEIN DEAD RINGER"/>
    <property type="match status" value="1"/>
</dbReference>
<evidence type="ECO:0000256" key="2">
    <source>
        <dbReference type="ARBA" id="ARBA00023015"/>
    </source>
</evidence>
<organism evidence="8">
    <name type="scientific">Mesocestoides corti</name>
    <name type="common">Flatworm</name>
    <dbReference type="NCBI Taxonomy" id="53468"/>
    <lineage>
        <taxon>Eukaryota</taxon>
        <taxon>Metazoa</taxon>
        <taxon>Spiralia</taxon>
        <taxon>Lophotrochozoa</taxon>
        <taxon>Platyhelminthes</taxon>
        <taxon>Cestoda</taxon>
        <taxon>Eucestoda</taxon>
        <taxon>Cyclophyllidea</taxon>
        <taxon>Mesocestoididae</taxon>
        <taxon>Mesocestoides</taxon>
    </lineage>
</organism>
<keyword evidence="2" id="KW-0805">Transcription regulation</keyword>
<dbReference type="PROSITE" id="PS51011">
    <property type="entry name" value="ARID"/>
    <property type="match status" value="1"/>
</dbReference>
<dbReference type="InterPro" id="IPR001606">
    <property type="entry name" value="ARID_dom"/>
</dbReference>
<reference evidence="8" key="1">
    <citation type="submission" date="2019-11" db="UniProtKB">
        <authorList>
            <consortium name="WormBaseParasite"/>
        </authorList>
    </citation>
    <scope>IDENTIFICATION</scope>
</reference>
<name>A0A5K3EF58_MESCO</name>
<dbReference type="GO" id="GO:0005634">
    <property type="term" value="C:nucleus"/>
    <property type="evidence" value="ECO:0007669"/>
    <property type="project" value="UniProtKB-SubCell"/>
</dbReference>
<feature type="region of interest" description="Disordered" evidence="6">
    <location>
        <begin position="251"/>
        <end position="286"/>
    </location>
</feature>
<feature type="compositionally biased region" description="Basic and acidic residues" evidence="6">
    <location>
        <begin position="132"/>
        <end position="143"/>
    </location>
</feature>
<keyword evidence="4" id="KW-0804">Transcription</keyword>
<dbReference type="CDD" id="cd16881">
    <property type="entry name" value="ARID_Dri-like"/>
    <property type="match status" value="1"/>
</dbReference>
<dbReference type="WBParaSite" id="MCU_000063-RA">
    <property type="protein sequence ID" value="MCU_000063-RA"/>
    <property type="gene ID" value="MCU_000063"/>
</dbReference>
<keyword evidence="3" id="KW-0238">DNA-binding</keyword>
<dbReference type="GO" id="GO:0003677">
    <property type="term" value="F:DNA binding"/>
    <property type="evidence" value="ECO:0007669"/>
    <property type="project" value="UniProtKB-KW"/>
</dbReference>
<evidence type="ECO:0000256" key="4">
    <source>
        <dbReference type="ARBA" id="ARBA00023163"/>
    </source>
</evidence>
<evidence type="ECO:0000256" key="5">
    <source>
        <dbReference type="ARBA" id="ARBA00023242"/>
    </source>
</evidence>
<feature type="compositionally biased region" description="Basic and acidic residues" evidence="6">
    <location>
        <begin position="259"/>
        <end position="274"/>
    </location>
</feature>
<proteinExistence type="predicted"/>
<dbReference type="Pfam" id="PF01388">
    <property type="entry name" value="ARID"/>
    <property type="match status" value="1"/>
</dbReference>
<feature type="region of interest" description="Disordered" evidence="6">
    <location>
        <begin position="449"/>
        <end position="526"/>
    </location>
</feature>
<feature type="compositionally biased region" description="Polar residues" evidence="6">
    <location>
        <begin position="601"/>
        <end position="610"/>
    </location>
</feature>
<dbReference type="AlphaFoldDB" id="A0A5K3EF58"/>
<dbReference type="InterPro" id="IPR045147">
    <property type="entry name" value="ARI3A/B/C"/>
</dbReference>
<dbReference type="Gene3D" id="1.10.150.60">
    <property type="entry name" value="ARID DNA-binding domain"/>
    <property type="match status" value="1"/>
</dbReference>
<feature type="compositionally biased region" description="Low complexity" evidence="6">
    <location>
        <begin position="275"/>
        <end position="286"/>
    </location>
</feature>
<feature type="compositionally biased region" description="Low complexity" evidence="6">
    <location>
        <begin position="449"/>
        <end position="460"/>
    </location>
</feature>
<evidence type="ECO:0000313" key="8">
    <source>
        <dbReference type="WBParaSite" id="MCU_000063-RA"/>
    </source>
</evidence>
<dbReference type="PANTHER" id="PTHR15348">
    <property type="entry name" value="AT-RICH INTERACTIVE DOMAIN-CONTAINING PROTEIN ARID DOMAIN- CONTAINING PROTEIN DEAD RINGER PROTEIN B-CELL REGULATOR OF IGH TRANSCRIPTION BRIGHT"/>
    <property type="match status" value="1"/>
</dbReference>
<dbReference type="InterPro" id="IPR036431">
    <property type="entry name" value="ARID_dom_sf"/>
</dbReference>
<sequence length="810" mass="86940">MTGSPIRAPLSNLIFSTPAEKDQLMVGGAPHSTSPLLPATTGGSPSYPRYSEGSLCEDAAPPPSPQPPMKKRCMEPQQPLSDDAPNMAEAEDFARQSREFSSDSPHTTASLSPKKPSQVPLRNGSEEPPSGKQEDFESPKDLSQHQQLPIWGSILPDAAYSRFPVFPKHFPPIFPPGCSTTLPNVSAAAVTTNGGDPVPLGASALAAAAAMAMSPLFQQSPTGPLVPGNADSPWNPVLAAAAAAAFASGRFPPSGISQRHHEDIDGQEEKDVDSSSRSGSPLPLSGAASSIEGIEAIPDTNQGGHHWTFQEQFKQLYELSPDPKRKEFLDDLFNFMQKRGSPVNRIPIMAKQVLDLYELYRLVVTRGGLVEVINKKLWREITKGLHLPSSITSAAFTLRTQYMKYLYPYECEKLGLSTPSELQAAIDGNRREARRSSYSFEYPVMMGPGPSSSVSASTGSQQLPSASLAGGFSHHPPPPHPPLPPHHPLLPPPPSGGAPLLPPGLLVPPGFPQHQPASSSSSRNGSILPDSAFFGFPSMMTPAAAPSLPALSPSAPFEAKPYIDGDQSPKHKRTKCPQRCLSSSSASMVTFATSPKPRPNSKPNYSSPATLETDPSRDTNRHSKPIRFPPFPKCTSAFDLDKRGSPQAISSPHLSHTSSAETGLEGQPSTAARFSEFLKHRTPQHDATIFPSFNLARSELVQNAYRQFLGAASHKFASTERKESINGCAEDRRQLKSTGCRENHEEHAHKVNGQMAGEHQHSTMQVASNLRISTQAGSQLGLPDNTLVVCMEVTGVVYQGVLFGQVKPPS</sequence>
<dbReference type="FunFam" id="1.10.150.60:FF:000007">
    <property type="entry name" value="AT-rich interactive domain-containing protein 3C"/>
    <property type="match status" value="1"/>
</dbReference>
<evidence type="ECO:0000256" key="1">
    <source>
        <dbReference type="ARBA" id="ARBA00004123"/>
    </source>
</evidence>
<feature type="domain" description="ARID" evidence="7">
    <location>
        <begin position="322"/>
        <end position="414"/>
    </location>
</feature>
<dbReference type="SMART" id="SM00501">
    <property type="entry name" value="BRIGHT"/>
    <property type="match status" value="1"/>
</dbReference>
<protein>
    <submittedName>
        <fullName evidence="8">ARID domain-containing protein</fullName>
    </submittedName>
</protein>
<keyword evidence="5" id="KW-0539">Nucleus</keyword>
<feature type="region of interest" description="Disordered" evidence="6">
    <location>
        <begin position="559"/>
        <end position="666"/>
    </location>
</feature>
<evidence type="ECO:0000259" key="7">
    <source>
        <dbReference type="PROSITE" id="PS51011"/>
    </source>
</evidence>
<feature type="compositionally biased region" description="Polar residues" evidence="6">
    <location>
        <begin position="647"/>
        <end position="666"/>
    </location>
</feature>
<evidence type="ECO:0000256" key="6">
    <source>
        <dbReference type="SAM" id="MobiDB-lite"/>
    </source>
</evidence>
<accession>A0A5K3EF58</accession>
<comment type="subcellular location">
    <subcellularLocation>
        <location evidence="1">Nucleus</location>
    </subcellularLocation>
</comment>
<feature type="compositionally biased region" description="Polar residues" evidence="6">
    <location>
        <begin position="102"/>
        <end position="111"/>
    </location>
</feature>
<evidence type="ECO:0000256" key="3">
    <source>
        <dbReference type="ARBA" id="ARBA00023125"/>
    </source>
</evidence>
<dbReference type="GO" id="GO:0006357">
    <property type="term" value="P:regulation of transcription by RNA polymerase II"/>
    <property type="evidence" value="ECO:0007669"/>
    <property type="project" value="InterPro"/>
</dbReference>
<dbReference type="SUPFAM" id="SSF46774">
    <property type="entry name" value="ARID-like"/>
    <property type="match status" value="1"/>
</dbReference>
<feature type="compositionally biased region" description="Polar residues" evidence="6">
    <location>
        <begin position="580"/>
        <end position="593"/>
    </location>
</feature>
<dbReference type="SMART" id="SM01014">
    <property type="entry name" value="ARID"/>
    <property type="match status" value="1"/>
</dbReference>
<feature type="compositionally biased region" description="Basic and acidic residues" evidence="6">
    <location>
        <begin position="92"/>
        <end position="101"/>
    </location>
</feature>
<feature type="region of interest" description="Disordered" evidence="6">
    <location>
        <begin position="24"/>
        <end position="145"/>
    </location>
</feature>
<feature type="compositionally biased region" description="Polar residues" evidence="6">
    <location>
        <begin position="515"/>
        <end position="525"/>
    </location>
</feature>